<accession>A0A0N0DBV3</accession>
<sequence length="416" mass="47208">MSGKLPSLVPGQASYQHDQPSRQQAAAFRKLYEKIPKTENEWQDAREVHRFATPEDVYRTVLSLVQDIQGEYMPEDLRRLIYIAVCCVDHSENEAEAYRKYRSRVHAKDDLREFTIRNYMSLVRGLVTLLDGLYLKLRHRGFEAALLFAPLNLGALGYYKQAPDQFASCFPTIEITPEVQSSLALYLPFIITTRHPEYRYKKVCRALGTNIFSEEEYLKFVSVLQSGRPMPYVLPAPNTPDPSVASPDNKGRYDPVRDQWLPVTIPNLTGYKPFTIPESIQQIIARASKQQDDPVSQDVPGAVIFRFRWSRDHQEAVDRVIDVLQHSGFLSTGASIGMQFFYRHDSGSIVVPMGYQAIIIPAVATTEAVTITISHQDTAEDIMWNVISGLLLGQGTKLTTRRSIHYDAVMLPILKP</sequence>
<dbReference type="OrthoDB" id="5088056at2759"/>
<protein>
    <submittedName>
        <fullName evidence="2">Uncharacterized protein</fullName>
    </submittedName>
</protein>
<name>A0A0N0DBV3_FUSLA</name>
<feature type="region of interest" description="Disordered" evidence="1">
    <location>
        <begin position="1"/>
        <end position="21"/>
    </location>
</feature>
<evidence type="ECO:0000313" key="2">
    <source>
        <dbReference type="EMBL" id="KPA37315.1"/>
    </source>
</evidence>
<dbReference type="Proteomes" id="UP000037904">
    <property type="component" value="Unassembled WGS sequence"/>
</dbReference>
<keyword evidence="3" id="KW-1185">Reference proteome</keyword>
<organism evidence="2 3">
    <name type="scientific">Fusarium langsethiae</name>
    <dbReference type="NCBI Taxonomy" id="179993"/>
    <lineage>
        <taxon>Eukaryota</taxon>
        <taxon>Fungi</taxon>
        <taxon>Dikarya</taxon>
        <taxon>Ascomycota</taxon>
        <taxon>Pezizomycotina</taxon>
        <taxon>Sordariomycetes</taxon>
        <taxon>Hypocreomycetidae</taxon>
        <taxon>Hypocreales</taxon>
        <taxon>Nectriaceae</taxon>
        <taxon>Fusarium</taxon>
    </lineage>
</organism>
<evidence type="ECO:0000313" key="3">
    <source>
        <dbReference type="Proteomes" id="UP000037904"/>
    </source>
</evidence>
<gene>
    <name evidence="2" type="ORF">FLAG1_09873</name>
</gene>
<dbReference type="EMBL" id="JXCE01000437">
    <property type="protein sequence ID" value="KPA37315.1"/>
    <property type="molecule type" value="Genomic_DNA"/>
</dbReference>
<dbReference type="AlphaFoldDB" id="A0A0N0DBV3"/>
<proteinExistence type="predicted"/>
<comment type="caution">
    <text evidence="2">The sequence shown here is derived from an EMBL/GenBank/DDBJ whole genome shotgun (WGS) entry which is preliminary data.</text>
</comment>
<reference evidence="2 3" key="1">
    <citation type="submission" date="2015-04" db="EMBL/GenBank/DDBJ databases">
        <title>The draft genome sequence of Fusarium langsethiae, a T-2/HT-2 mycotoxin producer.</title>
        <authorList>
            <person name="Lysoe E."/>
            <person name="Divon H.H."/>
            <person name="Terzi V."/>
            <person name="Orru L."/>
            <person name="Lamontanara A."/>
            <person name="Kolseth A.-K."/>
            <person name="Frandsen R.J."/>
            <person name="Nielsen K."/>
            <person name="Thrane U."/>
        </authorList>
    </citation>
    <scope>NUCLEOTIDE SEQUENCE [LARGE SCALE GENOMIC DNA]</scope>
    <source>
        <strain evidence="2 3">Fl201059</strain>
    </source>
</reference>
<evidence type="ECO:0000256" key="1">
    <source>
        <dbReference type="SAM" id="MobiDB-lite"/>
    </source>
</evidence>